<dbReference type="Proteomes" id="UP000215155">
    <property type="component" value="Unassembled WGS sequence"/>
</dbReference>
<organism evidence="1 2">
    <name type="scientific">Segatella copri</name>
    <dbReference type="NCBI Taxonomy" id="165179"/>
    <lineage>
        <taxon>Bacteria</taxon>
        <taxon>Pseudomonadati</taxon>
        <taxon>Bacteroidota</taxon>
        <taxon>Bacteroidia</taxon>
        <taxon>Bacteroidales</taxon>
        <taxon>Prevotellaceae</taxon>
        <taxon>Segatella</taxon>
    </lineage>
</organism>
<dbReference type="RefSeq" id="WP_089543139.1">
    <property type="nucleotide sequence ID" value="NZ_NMPZ01000004.1"/>
</dbReference>
<dbReference type="EMBL" id="NMPZ01000004">
    <property type="protein sequence ID" value="OXL44798.1"/>
    <property type="molecule type" value="Genomic_DNA"/>
</dbReference>
<proteinExistence type="predicted"/>
<dbReference type="PANTHER" id="PTHR34817:SF2">
    <property type="entry name" value="NUCLEOTIDYLTRANSFERASE"/>
    <property type="match status" value="1"/>
</dbReference>
<sequence length="380" mass="45320">MMEQNNNMADLYGMSQTDYLREYFNKTDTLTAVYLGGSYTELETGKEYKVSYISVGRSSSMILLEGFENKEYNTIHFKILENGKEIEYTKEKRFLSPHLLKVHKAMQEHYSIKERILGHLHEIEQQQHVKILYAVESGSRAWGFASPDSDWDVRFIYVHEPEWYFHIEEQKDTIEQMFPDETDMSGWDLRKALRLFKRSNPSLFEWLHSPIIYCKDEKFIGEMQQMEDQYFNREKAMFHYNHIYKKHNDRYIKDYGLPLKRFLYYLRGILVCKWLTDEGTVPPVRFSELVNATVEDTSIKEKIAHLLQLKKKSNEHNLEPVDEQLFSWAQEWAKFYDKKVEQIHPGKKTCLDDKLNKLMYDTVNRMATEITNAPSVQLFN</sequence>
<dbReference type="Pfam" id="PF10127">
    <property type="entry name" value="RlaP"/>
    <property type="match status" value="1"/>
</dbReference>
<gene>
    <name evidence="1" type="ORF">CFT61_03775</name>
</gene>
<dbReference type="InterPro" id="IPR043519">
    <property type="entry name" value="NT_sf"/>
</dbReference>
<evidence type="ECO:0008006" key="3">
    <source>
        <dbReference type="Google" id="ProtNLM"/>
    </source>
</evidence>
<evidence type="ECO:0000313" key="2">
    <source>
        <dbReference type="Proteomes" id="UP000215155"/>
    </source>
</evidence>
<reference evidence="1 2" key="1">
    <citation type="submission" date="2017-07" db="EMBL/GenBank/DDBJ databases">
        <title>Draft genome sequence of Prevotella copri isolated from the gut of healthy adult Indian.</title>
        <authorList>
            <person name="Das B."/>
            <person name="Bag S."/>
            <person name="Ghosh T.S."/>
        </authorList>
    </citation>
    <scope>NUCLEOTIDE SEQUENCE [LARGE SCALE GENOMIC DNA]</scope>
    <source>
        <strain evidence="1 2">Indica</strain>
    </source>
</reference>
<dbReference type="PANTHER" id="PTHR34817">
    <property type="entry name" value="NUCLEOTIDYLTRANSFERASE"/>
    <property type="match status" value="1"/>
</dbReference>
<comment type="caution">
    <text evidence="1">The sequence shown here is derived from an EMBL/GenBank/DDBJ whole genome shotgun (WGS) entry which is preliminary data.</text>
</comment>
<dbReference type="InterPro" id="IPR018775">
    <property type="entry name" value="RlaP"/>
</dbReference>
<dbReference type="SUPFAM" id="SSF81301">
    <property type="entry name" value="Nucleotidyltransferase"/>
    <property type="match status" value="1"/>
</dbReference>
<accession>A0AA91TLH5</accession>
<name>A0AA91TLH5_9BACT</name>
<dbReference type="AlphaFoldDB" id="A0AA91TLH5"/>
<dbReference type="CDD" id="cd05403">
    <property type="entry name" value="NT_KNTase_like"/>
    <property type="match status" value="1"/>
</dbReference>
<evidence type="ECO:0000313" key="1">
    <source>
        <dbReference type="EMBL" id="OXL44798.1"/>
    </source>
</evidence>
<protein>
    <recommendedName>
        <fullName evidence="3">Nucleotidyltransferase</fullName>
    </recommendedName>
</protein>